<dbReference type="InterPro" id="IPR003689">
    <property type="entry name" value="ZIP"/>
</dbReference>
<evidence type="ECO:0000313" key="6">
    <source>
        <dbReference type="EMBL" id="SNS34080.1"/>
    </source>
</evidence>
<feature type="transmembrane region" description="Helical" evidence="5">
    <location>
        <begin position="226"/>
        <end position="244"/>
    </location>
</feature>
<feature type="transmembrane region" description="Helical" evidence="5">
    <location>
        <begin position="37"/>
        <end position="56"/>
    </location>
</feature>
<evidence type="ECO:0000256" key="1">
    <source>
        <dbReference type="ARBA" id="ARBA00004141"/>
    </source>
</evidence>
<accession>A0A239DNM0</accession>
<keyword evidence="2 5" id="KW-0812">Transmembrane</keyword>
<comment type="subcellular location">
    <subcellularLocation>
        <location evidence="1">Membrane</location>
        <topology evidence="1">Multi-pass membrane protein</topology>
    </subcellularLocation>
</comment>
<dbReference type="RefSeq" id="WP_089318487.1">
    <property type="nucleotide sequence ID" value="NZ_FZOQ01000005.1"/>
</dbReference>
<feature type="transmembrane region" description="Helical" evidence="5">
    <location>
        <begin position="192"/>
        <end position="214"/>
    </location>
</feature>
<feature type="transmembrane region" description="Helical" evidence="5">
    <location>
        <begin position="6"/>
        <end position="25"/>
    </location>
</feature>
<evidence type="ECO:0000256" key="2">
    <source>
        <dbReference type="ARBA" id="ARBA00022692"/>
    </source>
</evidence>
<dbReference type="AlphaFoldDB" id="A0A239DNM0"/>
<dbReference type="Proteomes" id="UP000198432">
    <property type="component" value="Unassembled WGS sequence"/>
</dbReference>
<dbReference type="Pfam" id="PF02535">
    <property type="entry name" value="Zip"/>
    <property type="match status" value="1"/>
</dbReference>
<feature type="transmembrane region" description="Helical" evidence="5">
    <location>
        <begin position="68"/>
        <end position="88"/>
    </location>
</feature>
<evidence type="ECO:0000256" key="3">
    <source>
        <dbReference type="ARBA" id="ARBA00022989"/>
    </source>
</evidence>
<dbReference type="OrthoDB" id="1418968at2"/>
<proteinExistence type="predicted"/>
<reference evidence="7" key="1">
    <citation type="submission" date="2017-06" db="EMBL/GenBank/DDBJ databases">
        <authorList>
            <person name="Varghese N."/>
            <person name="Submissions S."/>
        </authorList>
    </citation>
    <scope>NUCLEOTIDE SEQUENCE [LARGE SCALE GENOMIC DNA]</scope>
    <source>
        <strain evidence="7">NKM1</strain>
    </source>
</reference>
<protein>
    <submittedName>
        <fullName evidence="6">Zinc transporter, ZIP family</fullName>
    </submittedName>
</protein>
<keyword evidence="3 5" id="KW-1133">Transmembrane helix</keyword>
<evidence type="ECO:0000256" key="5">
    <source>
        <dbReference type="SAM" id="Phobius"/>
    </source>
</evidence>
<keyword evidence="4 5" id="KW-0472">Membrane</keyword>
<dbReference type="GO" id="GO:0016020">
    <property type="term" value="C:membrane"/>
    <property type="evidence" value="ECO:0007669"/>
    <property type="project" value="UniProtKB-SubCell"/>
</dbReference>
<feature type="transmembrane region" description="Helical" evidence="5">
    <location>
        <begin position="100"/>
        <end position="121"/>
    </location>
</feature>
<evidence type="ECO:0000313" key="7">
    <source>
        <dbReference type="Proteomes" id="UP000198432"/>
    </source>
</evidence>
<name>A0A239DNM0_9BACT</name>
<dbReference type="GO" id="GO:0005385">
    <property type="term" value="F:zinc ion transmembrane transporter activity"/>
    <property type="evidence" value="ECO:0007669"/>
    <property type="project" value="TreeGrafter"/>
</dbReference>
<dbReference type="PANTHER" id="PTHR11040">
    <property type="entry name" value="ZINC/IRON TRANSPORTER"/>
    <property type="match status" value="1"/>
</dbReference>
<evidence type="ECO:0000256" key="4">
    <source>
        <dbReference type="ARBA" id="ARBA00023136"/>
    </source>
</evidence>
<gene>
    <name evidence="6" type="ORF">SAMN06296052_10552</name>
</gene>
<keyword evidence="7" id="KW-1185">Reference proteome</keyword>
<feature type="transmembrane region" description="Helical" evidence="5">
    <location>
        <begin position="165"/>
        <end position="186"/>
    </location>
</feature>
<dbReference type="EMBL" id="FZOQ01000005">
    <property type="protein sequence ID" value="SNS34080.1"/>
    <property type="molecule type" value="Genomic_DNA"/>
</dbReference>
<sequence length="246" mass="25756">MNEFLQVLMYAAMPALGNFFGGILAEVFNVSEKTLSLALHLAAGIILAVIGVELMPEALEAEPPYVPILAFVAGSAFFVLLDGAIGYVQSRFGGENKRGMSAAVAIYIGVAIDLFSDGVMIGTGSTVAASLGLLLAIGQVPADIPEGFATIATFKSKGVSRGKRLLLSASFAIPIFLGATVGFWAVRDSAEIVKLSLLAFVAGILLTVAIEEMLTEAHDRPDSKWAALFLSGGFALFTFLSVYLGE</sequence>
<organism evidence="6 7">
    <name type="scientific">Pontibacter ummariensis</name>
    <dbReference type="NCBI Taxonomy" id="1610492"/>
    <lineage>
        <taxon>Bacteria</taxon>
        <taxon>Pseudomonadati</taxon>
        <taxon>Bacteroidota</taxon>
        <taxon>Cytophagia</taxon>
        <taxon>Cytophagales</taxon>
        <taxon>Hymenobacteraceae</taxon>
        <taxon>Pontibacter</taxon>
    </lineage>
</organism>